<gene>
    <name evidence="3" type="ORF">LMG32879_001265</name>
</gene>
<organism evidence="3 4">
    <name type="scientific">Brytella acorum</name>
    <dbReference type="NCBI Taxonomy" id="2959299"/>
    <lineage>
        <taxon>Bacteria</taxon>
        <taxon>Pseudomonadati</taxon>
        <taxon>Pseudomonadota</taxon>
        <taxon>Alphaproteobacteria</taxon>
        <taxon>Acetobacterales</taxon>
        <taxon>Acetobacteraceae</taxon>
        <taxon>Brytella</taxon>
    </lineage>
</organism>
<keyword evidence="2" id="KW-1133">Transmembrane helix</keyword>
<name>A0AA35VBM6_9PROT</name>
<sequence length="113" mass="12268">MLRLLIIVLFLVVLIVFALSNPDPATLWVVSYGWQLALGVFTLGVGVASFVVGAFVMWVGELRQRTRARHAENEVRKKDVEISSLQQRLIQATAPTTTASSHGQALPVSGPQG</sequence>
<dbReference type="EMBL" id="CATKSH010000006">
    <property type="protein sequence ID" value="CAI9120432.1"/>
    <property type="molecule type" value="Genomic_DNA"/>
</dbReference>
<proteinExistence type="predicted"/>
<evidence type="ECO:0000313" key="4">
    <source>
        <dbReference type="Proteomes" id="UP001176960"/>
    </source>
</evidence>
<keyword evidence="4" id="KW-1185">Reference proteome</keyword>
<feature type="compositionally biased region" description="Polar residues" evidence="1">
    <location>
        <begin position="92"/>
        <end position="103"/>
    </location>
</feature>
<protein>
    <submittedName>
        <fullName evidence="3">LapA family protein</fullName>
    </submittedName>
</protein>
<reference evidence="3" key="1">
    <citation type="submission" date="2023-03" db="EMBL/GenBank/DDBJ databases">
        <authorList>
            <person name="Cleenwerck I."/>
        </authorList>
    </citation>
    <scope>NUCLEOTIDE SEQUENCE</scope>
    <source>
        <strain evidence="3">LMG 32879</strain>
    </source>
</reference>
<feature type="transmembrane region" description="Helical" evidence="2">
    <location>
        <begin position="34"/>
        <end position="59"/>
    </location>
</feature>
<accession>A0AA35VBM6</accession>
<evidence type="ECO:0000256" key="2">
    <source>
        <dbReference type="SAM" id="Phobius"/>
    </source>
</evidence>
<comment type="caution">
    <text evidence="3">The sequence shown here is derived from an EMBL/GenBank/DDBJ whole genome shotgun (WGS) entry which is preliminary data.</text>
</comment>
<evidence type="ECO:0000313" key="3">
    <source>
        <dbReference type="EMBL" id="CAI9120432.1"/>
    </source>
</evidence>
<dbReference type="AlphaFoldDB" id="A0AA35VBM6"/>
<evidence type="ECO:0000256" key="1">
    <source>
        <dbReference type="SAM" id="MobiDB-lite"/>
    </source>
</evidence>
<feature type="region of interest" description="Disordered" evidence="1">
    <location>
        <begin position="92"/>
        <end position="113"/>
    </location>
</feature>
<dbReference type="Proteomes" id="UP001176960">
    <property type="component" value="Unassembled WGS sequence"/>
</dbReference>
<dbReference type="RefSeq" id="WP_289840558.1">
    <property type="nucleotide sequence ID" value="NZ_CATKSH010000006.1"/>
</dbReference>
<keyword evidence="2" id="KW-0812">Transmembrane</keyword>
<keyword evidence="2" id="KW-0472">Membrane</keyword>